<protein>
    <submittedName>
        <fullName evidence="1">Uncharacterized protein</fullName>
    </submittedName>
</protein>
<sequence length="75" mass="8412">MAKMINLEKKGPVTVYANGLMLHLDFEDDNKLIATIESEEGGQPIDIHPHPELANTVVFEIKESDPPPKSKFRLI</sequence>
<gene>
    <name evidence="1" type="ORF">HCT48_05920</name>
</gene>
<comment type="caution">
    <text evidence="1">The sequence shown here is derived from an EMBL/GenBank/DDBJ whole genome shotgun (WGS) entry which is preliminary data.</text>
</comment>
<dbReference type="Proteomes" id="UP000778951">
    <property type="component" value="Unassembled WGS sequence"/>
</dbReference>
<evidence type="ECO:0000313" key="1">
    <source>
        <dbReference type="EMBL" id="NIZ69747.1"/>
    </source>
</evidence>
<name>A0A968GG92_9SPIO</name>
<organism evidence="1 2">
    <name type="scientific">Entomospira culicis</name>
    <dbReference type="NCBI Taxonomy" id="2719989"/>
    <lineage>
        <taxon>Bacteria</taxon>
        <taxon>Pseudomonadati</taxon>
        <taxon>Spirochaetota</taxon>
        <taxon>Spirochaetia</taxon>
        <taxon>Spirochaetales</taxon>
        <taxon>Spirochaetaceae</taxon>
        <taxon>Entomospira</taxon>
    </lineage>
</organism>
<keyword evidence="2" id="KW-1185">Reference proteome</keyword>
<reference evidence="1" key="1">
    <citation type="submission" date="2020-03" db="EMBL/GenBank/DDBJ databases">
        <title>Spirochaetal bacteria isolated from arthropods constitute a novel genus Entomospira genus novum within the order Spirochaetales.</title>
        <authorList>
            <person name="Grana-Miraglia L."/>
            <person name="Sikutova S."/>
            <person name="Fingerle V."/>
            <person name="Sing A."/>
            <person name="Castillo-Ramirez S."/>
            <person name="Margos G."/>
            <person name="Rudolf I."/>
        </authorList>
    </citation>
    <scope>NUCLEOTIDE SEQUENCE</scope>
    <source>
        <strain evidence="1">BR149</strain>
    </source>
</reference>
<dbReference type="RefSeq" id="WP_167695828.1">
    <property type="nucleotide sequence ID" value="NZ_CP118181.1"/>
</dbReference>
<evidence type="ECO:0000313" key="2">
    <source>
        <dbReference type="Proteomes" id="UP000778951"/>
    </source>
</evidence>
<dbReference type="AlphaFoldDB" id="A0A968GG92"/>
<proteinExistence type="predicted"/>
<accession>A0A968GG92</accession>
<dbReference type="EMBL" id="JAATLM010000001">
    <property type="protein sequence ID" value="NIZ69747.1"/>
    <property type="molecule type" value="Genomic_DNA"/>
</dbReference>